<dbReference type="InterPro" id="IPR050951">
    <property type="entry name" value="Retrovirus_Pol_polyprotein"/>
</dbReference>
<dbReference type="AlphaFoldDB" id="A0AAE0ZH01"/>
<feature type="region of interest" description="Disordered" evidence="1">
    <location>
        <begin position="634"/>
        <end position="656"/>
    </location>
</feature>
<dbReference type="PROSITE" id="PS50994">
    <property type="entry name" value="INTEGRASE"/>
    <property type="match status" value="1"/>
</dbReference>
<dbReference type="Gene3D" id="3.10.20.370">
    <property type="match status" value="1"/>
</dbReference>
<feature type="domain" description="Reverse transcriptase" evidence="2">
    <location>
        <begin position="1"/>
        <end position="80"/>
    </location>
</feature>
<dbReference type="Pfam" id="PF17919">
    <property type="entry name" value="RT_RNaseH_2"/>
    <property type="match status" value="1"/>
</dbReference>
<dbReference type="PROSITE" id="PS50878">
    <property type="entry name" value="RT_POL"/>
    <property type="match status" value="1"/>
</dbReference>
<dbReference type="EMBL" id="JAWDGP010003957">
    <property type="protein sequence ID" value="KAK3769219.1"/>
    <property type="molecule type" value="Genomic_DNA"/>
</dbReference>
<evidence type="ECO:0000313" key="4">
    <source>
        <dbReference type="EMBL" id="KAK3769219.1"/>
    </source>
</evidence>
<dbReference type="InterPro" id="IPR012337">
    <property type="entry name" value="RNaseH-like_sf"/>
</dbReference>
<dbReference type="SUPFAM" id="SSF53098">
    <property type="entry name" value="Ribonuclease H-like"/>
    <property type="match status" value="1"/>
</dbReference>
<dbReference type="PANTHER" id="PTHR37984">
    <property type="entry name" value="PROTEIN CBG26694"/>
    <property type="match status" value="1"/>
</dbReference>
<dbReference type="Proteomes" id="UP001283361">
    <property type="component" value="Unassembled WGS sequence"/>
</dbReference>
<dbReference type="FunFam" id="3.30.420.10:FF:000063">
    <property type="entry name" value="Retrovirus-related Pol polyprotein from transposon 297-like Protein"/>
    <property type="match status" value="1"/>
</dbReference>
<evidence type="ECO:0000256" key="1">
    <source>
        <dbReference type="SAM" id="MobiDB-lite"/>
    </source>
</evidence>
<gene>
    <name evidence="4" type="ORF">RRG08_005166</name>
</gene>
<sequence length="656" mass="75495">MPFGITSAQEIFHKRINGAFQDLEEVKTDIDDILVWGTNTKEHDERLRKVLNRCYAINLTLNEKKCQFNKEEITYLGHRLTQNGVQPDQEKIKAIAAMPPPEDKKGVERLLATVNYMAKFIPNLSTISEPIRKLLKKEVQFTWEHEQERAFVEIKNALTSEKTLDYFNPNEAITLECDSSQSGLGAVVTQNEKPIAYASRSLSEAETRYAQIEKELLAVVFGLERFENLTYGQHDTVLSDHKPLEAIVNKPICSSPLRLQRMLIRLHKFNITLKYKEGKQMFISDMLSRAYLKEKTRSDEQIEKDIHLFVNQVESCWNVKEYKLRQIEAETAKDSNLQDLRNQILNGFPAKRQNLKKNLHEFYPNSEELSVHGELILKGTKTLIPQSMRKEMLQILHTSHAGIEKSKQRAKESIFGSKVNKDIEDYINRCSVCQTLRNSKQKEPLLPVEVPTLPWNTVGLDVFTLKRHDYLLCVDYYSKYPEVSKLNTKTAQGIIAAIKTILARHGIPCKVIADNMPFNSQEFRKFAKEWDFQISTTSPLHPQANGQVERFVAIIKSAMKKSEDPNIAILQYRNTPITGPKYSPAQLLFSRRLSNNIPTLKMKLKPAIPPKARHDFMARQQKQKLFMIGTLNQAHRTLEKETKSESRSRRSGSKAK</sequence>
<dbReference type="InterPro" id="IPR000477">
    <property type="entry name" value="RT_dom"/>
</dbReference>
<organism evidence="4 5">
    <name type="scientific">Elysia crispata</name>
    <name type="common">lettuce slug</name>
    <dbReference type="NCBI Taxonomy" id="231223"/>
    <lineage>
        <taxon>Eukaryota</taxon>
        <taxon>Metazoa</taxon>
        <taxon>Spiralia</taxon>
        <taxon>Lophotrochozoa</taxon>
        <taxon>Mollusca</taxon>
        <taxon>Gastropoda</taxon>
        <taxon>Heterobranchia</taxon>
        <taxon>Euthyneura</taxon>
        <taxon>Panpulmonata</taxon>
        <taxon>Sacoglossa</taxon>
        <taxon>Placobranchoidea</taxon>
        <taxon>Plakobranchidae</taxon>
        <taxon>Elysia</taxon>
    </lineage>
</organism>
<dbReference type="FunFam" id="3.10.20.370:FF:000001">
    <property type="entry name" value="Retrovirus-related Pol polyprotein from transposon 17.6-like protein"/>
    <property type="match status" value="1"/>
</dbReference>
<evidence type="ECO:0000259" key="3">
    <source>
        <dbReference type="PROSITE" id="PS50994"/>
    </source>
</evidence>
<reference evidence="4" key="1">
    <citation type="journal article" date="2023" name="G3 (Bethesda)">
        <title>A reference genome for the long-term kleptoplast-retaining sea slug Elysia crispata morphotype clarki.</title>
        <authorList>
            <person name="Eastman K.E."/>
            <person name="Pendleton A.L."/>
            <person name="Shaikh M.A."/>
            <person name="Suttiyut T."/>
            <person name="Ogas R."/>
            <person name="Tomko P."/>
            <person name="Gavelis G."/>
            <person name="Widhalm J.R."/>
            <person name="Wisecaver J.H."/>
        </authorList>
    </citation>
    <scope>NUCLEOTIDE SEQUENCE</scope>
    <source>
        <strain evidence="4">ECLA1</strain>
    </source>
</reference>
<dbReference type="CDD" id="cd09274">
    <property type="entry name" value="RNase_HI_RT_Ty3"/>
    <property type="match status" value="1"/>
</dbReference>
<dbReference type="PANTHER" id="PTHR37984:SF7">
    <property type="entry name" value="INTEGRASE CATALYTIC DOMAIN-CONTAINING PROTEIN"/>
    <property type="match status" value="1"/>
</dbReference>
<dbReference type="Pfam" id="PF00078">
    <property type="entry name" value="RVT_1"/>
    <property type="match status" value="1"/>
</dbReference>
<accession>A0AAE0ZH01</accession>
<protein>
    <submittedName>
        <fullName evidence="4">Uncharacterized protein</fullName>
    </submittedName>
</protein>
<name>A0AAE0ZH01_9GAST</name>
<dbReference type="Gene3D" id="1.10.340.70">
    <property type="match status" value="1"/>
</dbReference>
<dbReference type="InterPro" id="IPR043502">
    <property type="entry name" value="DNA/RNA_pol_sf"/>
</dbReference>
<dbReference type="FunFam" id="3.30.70.270:FF:000003">
    <property type="entry name" value="Transposon Ty3-G Gag-Pol polyprotein"/>
    <property type="match status" value="1"/>
</dbReference>
<dbReference type="FunFam" id="1.10.340.70:FF:000003">
    <property type="entry name" value="Protein CBG25708"/>
    <property type="match status" value="1"/>
</dbReference>
<feature type="domain" description="Integrase catalytic" evidence="3">
    <location>
        <begin position="450"/>
        <end position="617"/>
    </location>
</feature>
<evidence type="ECO:0000313" key="5">
    <source>
        <dbReference type="Proteomes" id="UP001283361"/>
    </source>
</evidence>
<dbReference type="Pfam" id="PF17921">
    <property type="entry name" value="Integrase_H2C2"/>
    <property type="match status" value="1"/>
</dbReference>
<dbReference type="SUPFAM" id="SSF56672">
    <property type="entry name" value="DNA/RNA polymerases"/>
    <property type="match status" value="1"/>
</dbReference>
<feature type="compositionally biased region" description="Basic and acidic residues" evidence="1">
    <location>
        <begin position="636"/>
        <end position="648"/>
    </location>
</feature>
<dbReference type="FunFam" id="3.30.70.270:FF:000026">
    <property type="entry name" value="Transposon Ty3-G Gag-Pol polyprotein"/>
    <property type="match status" value="1"/>
</dbReference>
<dbReference type="InterPro" id="IPR041577">
    <property type="entry name" value="RT_RNaseH_2"/>
</dbReference>
<comment type="caution">
    <text evidence="4">The sequence shown here is derived from an EMBL/GenBank/DDBJ whole genome shotgun (WGS) entry which is preliminary data.</text>
</comment>
<dbReference type="GO" id="GO:0015074">
    <property type="term" value="P:DNA integration"/>
    <property type="evidence" value="ECO:0007669"/>
    <property type="project" value="InterPro"/>
</dbReference>
<dbReference type="InterPro" id="IPR001584">
    <property type="entry name" value="Integrase_cat-core"/>
</dbReference>
<dbReference type="InterPro" id="IPR041588">
    <property type="entry name" value="Integrase_H2C2"/>
</dbReference>
<proteinExistence type="predicted"/>
<dbReference type="Gene3D" id="3.30.70.270">
    <property type="match status" value="2"/>
</dbReference>
<dbReference type="InterPro" id="IPR036397">
    <property type="entry name" value="RNaseH_sf"/>
</dbReference>
<keyword evidence="5" id="KW-1185">Reference proteome</keyword>
<dbReference type="Gene3D" id="3.30.420.10">
    <property type="entry name" value="Ribonuclease H-like superfamily/Ribonuclease H"/>
    <property type="match status" value="1"/>
</dbReference>
<dbReference type="InterPro" id="IPR043128">
    <property type="entry name" value="Rev_trsase/Diguanyl_cyclase"/>
</dbReference>
<dbReference type="GO" id="GO:0003676">
    <property type="term" value="F:nucleic acid binding"/>
    <property type="evidence" value="ECO:0007669"/>
    <property type="project" value="InterPro"/>
</dbReference>
<evidence type="ECO:0000259" key="2">
    <source>
        <dbReference type="PROSITE" id="PS50878"/>
    </source>
</evidence>